<accession>A0A8S5MY75</accession>
<organism evidence="1">
    <name type="scientific">Myoviridae sp. ctCop38</name>
    <dbReference type="NCBI Taxonomy" id="2826632"/>
    <lineage>
        <taxon>Viruses</taxon>
        <taxon>Duplodnaviria</taxon>
        <taxon>Heunggongvirae</taxon>
        <taxon>Uroviricota</taxon>
        <taxon>Caudoviricetes</taxon>
    </lineage>
</organism>
<dbReference type="EMBL" id="BK015019">
    <property type="protein sequence ID" value="DAD87357.1"/>
    <property type="molecule type" value="Genomic_DNA"/>
</dbReference>
<evidence type="ECO:0000313" key="1">
    <source>
        <dbReference type="EMBL" id="DAD87357.1"/>
    </source>
</evidence>
<sequence>MGLYERHADELLSDNTNNAGYEQCKECIYSGKPGTAAYSRCICDKYPLSDGDNQWATSKPDGIEDGSLRCKFRKDR</sequence>
<reference evidence="1" key="1">
    <citation type="journal article" date="2021" name="Proc. Natl. Acad. Sci. U.S.A.">
        <title>A Catalog of Tens of Thousands of Viruses from Human Metagenomes Reveals Hidden Associations with Chronic Diseases.</title>
        <authorList>
            <person name="Tisza M.J."/>
            <person name="Buck C.B."/>
        </authorList>
    </citation>
    <scope>NUCLEOTIDE SEQUENCE</scope>
    <source>
        <strain evidence="1">CtCop38</strain>
    </source>
</reference>
<proteinExistence type="predicted"/>
<name>A0A8S5MY75_9CAUD</name>
<protein>
    <submittedName>
        <fullName evidence="1">Uncharacterized protein</fullName>
    </submittedName>
</protein>